<dbReference type="Pfam" id="PF20266">
    <property type="entry name" value="Mab-21_C"/>
    <property type="match status" value="1"/>
</dbReference>
<accession>A0A8B8A565</accession>
<dbReference type="Pfam" id="PF03281">
    <property type="entry name" value="Mab-21"/>
    <property type="match status" value="1"/>
</dbReference>
<evidence type="ECO:0000259" key="2">
    <source>
        <dbReference type="Pfam" id="PF03281"/>
    </source>
</evidence>
<evidence type="ECO:0000313" key="4">
    <source>
        <dbReference type="Proteomes" id="UP000694844"/>
    </source>
</evidence>
<dbReference type="GeneID" id="111099586"/>
<dbReference type="SMART" id="SM01265">
    <property type="entry name" value="Mab-21"/>
    <property type="match status" value="1"/>
</dbReference>
<feature type="domain" description="Mab-21-like HhH/H2TH-like" evidence="3">
    <location>
        <begin position="272"/>
        <end position="347"/>
    </location>
</feature>
<feature type="domain" description="Mab-21-like nucleotidyltransferase" evidence="2">
    <location>
        <begin position="91"/>
        <end position="247"/>
    </location>
</feature>
<dbReference type="OrthoDB" id="6130400at2759"/>
<organism evidence="4 5">
    <name type="scientific">Crassostrea virginica</name>
    <name type="common">Eastern oyster</name>
    <dbReference type="NCBI Taxonomy" id="6565"/>
    <lineage>
        <taxon>Eukaryota</taxon>
        <taxon>Metazoa</taxon>
        <taxon>Spiralia</taxon>
        <taxon>Lophotrochozoa</taxon>
        <taxon>Mollusca</taxon>
        <taxon>Bivalvia</taxon>
        <taxon>Autobranchia</taxon>
        <taxon>Pteriomorphia</taxon>
        <taxon>Ostreida</taxon>
        <taxon>Ostreoidea</taxon>
        <taxon>Ostreidae</taxon>
        <taxon>Crassostrea</taxon>
    </lineage>
</organism>
<dbReference type="InterPro" id="IPR024810">
    <property type="entry name" value="MAB21L/cGLR"/>
</dbReference>
<dbReference type="Proteomes" id="UP000694844">
    <property type="component" value="Chromosome 6"/>
</dbReference>
<comment type="similarity">
    <text evidence="1">Belongs to the mab-21 family.</text>
</comment>
<dbReference type="RefSeq" id="XP_022286616.1">
    <property type="nucleotide sequence ID" value="XM_022430908.1"/>
</dbReference>
<dbReference type="InterPro" id="IPR011990">
    <property type="entry name" value="TPR-like_helical_dom_sf"/>
</dbReference>
<dbReference type="Gene3D" id="1.10.1410.40">
    <property type="match status" value="1"/>
</dbReference>
<reference evidence="5" key="1">
    <citation type="submission" date="2025-08" db="UniProtKB">
        <authorList>
            <consortium name="RefSeq"/>
        </authorList>
    </citation>
    <scope>IDENTIFICATION</scope>
    <source>
        <tissue evidence="5">Whole sample</tissue>
    </source>
</reference>
<dbReference type="PANTHER" id="PTHR10656">
    <property type="entry name" value="CELL FATE DETERMINING PROTEIN MAB21-RELATED"/>
    <property type="match status" value="1"/>
</dbReference>
<name>A0A8B8A565_CRAVI</name>
<dbReference type="KEGG" id="cvn:111099586"/>
<keyword evidence="4" id="KW-1185">Reference proteome</keyword>
<dbReference type="PANTHER" id="PTHR10656:SF69">
    <property type="entry name" value="MAB-21-LIKE HHH_H2TH-LIKE DOMAIN-CONTAINING PROTEIN"/>
    <property type="match status" value="1"/>
</dbReference>
<dbReference type="InterPro" id="IPR046903">
    <property type="entry name" value="Mab-21-like_nuc_Trfase"/>
</dbReference>
<dbReference type="InterPro" id="IPR046906">
    <property type="entry name" value="Mab-21_HhH/H2TH-like"/>
</dbReference>
<evidence type="ECO:0000313" key="5">
    <source>
        <dbReference type="RefSeq" id="XP_022286616.1"/>
    </source>
</evidence>
<gene>
    <name evidence="5" type="primary">LOC111099586</name>
</gene>
<protein>
    <submittedName>
        <fullName evidence="5">Uncharacterized protein LOC111099586</fullName>
    </submittedName>
</protein>
<evidence type="ECO:0000259" key="3">
    <source>
        <dbReference type="Pfam" id="PF20266"/>
    </source>
</evidence>
<dbReference type="SUPFAM" id="SSF48452">
    <property type="entry name" value="TPR-like"/>
    <property type="match status" value="1"/>
</dbReference>
<dbReference type="Gene3D" id="3.30.460.90">
    <property type="match status" value="1"/>
</dbReference>
<dbReference type="AlphaFoldDB" id="A0A8B8A565"/>
<sequence>MNTPEADCKCTTEVISPFRTLITWEEWKKDIAIKDFWENLKTFFGKNIIDVGSTGEGLAKPSSTLKRDSDIDMMETDTSYVVFERHEIRNHSCNILKLENSNNHPGYANLRLLMNNQYLHPNEFKERLKQRDLTTIFSGGYGRKTNCATAVHGPAVTTTAKPSLFSSTGSQHEIKSLDFVLAVHCNEWPSQADEWPERSRLNWPSFSMIAKVRQMGCDLVPTGVYGSSDTDTEWRISFVRAERFLIRSMNPAQLKIVALLRIIFKNRAFGVDFHKKISSYVAKTAFFWVSEECDASIWKEEVFIKYVRLCLEKIMLFVRNGECPNFFMKKCNVLYNKLETHEKEVFSRLIEIFITNGCFNCKITTLPGIGSPSDQVCPEEQKCYKCLVHKEVQNKVSERESMEELGNLLFAMVSFATFDSFTETLTKLYDFSISHKNKRTIYLRDFMFRCLLCAKLRICNTLIHHLYADQNNRVDMIRYLMFKANVRTVAEKLSPSEVTQIAHVYFTNELYEDVLSFVTPMILLYQSYPCVRFDSNPSIRKVDVFNVSDPTAFSPVCNITFFKVEEPILPNELRLELSIASTELSQSSRSMAESYPFVFEVNTHPLVYAYYMKYKCHKQLNDIQEASTALKKLQDQILEDTAYRYHGLNLLGVCLCENGRFEEAMTVFASSYQERIFRKSVLFHTAIALRKCFKIYKK</sequence>
<proteinExistence type="inferred from homology"/>
<evidence type="ECO:0000256" key="1">
    <source>
        <dbReference type="ARBA" id="ARBA00008307"/>
    </source>
</evidence>